<dbReference type="GO" id="GO:0030688">
    <property type="term" value="C:preribosome, small subunit precursor"/>
    <property type="evidence" value="ECO:0007669"/>
    <property type="project" value="TreeGrafter"/>
</dbReference>
<dbReference type="GO" id="GO:0000447">
    <property type="term" value="P:endonucleolytic cleavage in ITS1 to separate SSU-rRNA from 5.8S rRNA and LSU-rRNA from tricistronic rRNA transcript (SSU-rRNA, 5.8S rRNA, LSU-rRNA)"/>
    <property type="evidence" value="ECO:0007669"/>
    <property type="project" value="TreeGrafter"/>
</dbReference>
<gene>
    <name evidence="4" type="ORF">GSOID_T00020730001</name>
</gene>
<sequence length="570" mass="64532">MPENERPVVVDETRGDNGRNRDPELDQLMKYLSELSETIIAETDEDAKQTLIACHSLTLRVETCIQELGPHIKGLVKWRKLSFVVERLIQDAKFNAIASFLDSISGAEEELFGELCNGEHSYFVIRAALRKFVTLCADINSSENENLKKCAKSMKPLTKLFAEDIIKKLRNKYSSLLFRDLIQAHCGVLIASEKTPDGMPEIECRVKELSKSNRKQFGEICAAILAIDNLPDLATCEKASPALGEMLVVVKESREDWVAEIVKHFTPSKEVVNSYLKSAAASHFLERLIYAMNEDLLKDFYNNWMRGRLEELVLHLNGNFVLQRVITHSSLALFKLIMNQLNALGSLKQAWINGKGGIIARIVSKCGSMEEEKQIEMMKTLEITVNSSDNFVEDLLIENKYGELKVNYQGSIIAQAVMEYKGRARKILIDGLVKIEADKLKAIFDSSAGSYLLESMSNNIPDKKFCEMLRTLPMSDIAFGRFGSRAVESIWKKKNMKVTQVLCECLADVHAELGQSQFGRHVNAKLRVTEFVRNKDRWMQNQNNNQGNDKAGNKQGRYAEPMRKKKKFGN</sequence>
<evidence type="ECO:0000313" key="4">
    <source>
        <dbReference type="EMBL" id="CBY32872.1"/>
    </source>
</evidence>
<dbReference type="SUPFAM" id="SSF48371">
    <property type="entry name" value="ARM repeat"/>
    <property type="match status" value="2"/>
</dbReference>
<dbReference type="PANTHER" id="PTHR13102:SF0">
    <property type="entry name" value="NUCLEOLAR PROTEIN 9"/>
    <property type="match status" value="1"/>
</dbReference>
<keyword evidence="1" id="KW-0677">Repeat</keyword>
<evidence type="ECO:0000256" key="2">
    <source>
        <dbReference type="PROSITE-ProRule" id="PRU00317"/>
    </source>
</evidence>
<evidence type="ECO:0000256" key="3">
    <source>
        <dbReference type="SAM" id="MobiDB-lite"/>
    </source>
</evidence>
<dbReference type="InterPro" id="IPR011989">
    <property type="entry name" value="ARM-like"/>
</dbReference>
<dbReference type="Gene3D" id="1.25.10.10">
    <property type="entry name" value="Leucine-rich Repeat Variant"/>
    <property type="match status" value="1"/>
</dbReference>
<feature type="compositionally biased region" description="Polar residues" evidence="3">
    <location>
        <begin position="539"/>
        <end position="548"/>
    </location>
</feature>
<dbReference type="AlphaFoldDB" id="E4YBD5"/>
<dbReference type="PANTHER" id="PTHR13102">
    <property type="entry name" value="NUCLEOLAR PROTEIN 9"/>
    <property type="match status" value="1"/>
</dbReference>
<name>E4YBD5_OIKDI</name>
<accession>E4YBD5</accession>
<dbReference type="PROSITE" id="PS50302">
    <property type="entry name" value="PUM"/>
    <property type="match status" value="1"/>
</dbReference>
<dbReference type="Proteomes" id="UP000011014">
    <property type="component" value="Unassembled WGS sequence"/>
</dbReference>
<evidence type="ECO:0008006" key="5">
    <source>
        <dbReference type="Google" id="ProtNLM"/>
    </source>
</evidence>
<protein>
    <recommendedName>
        <fullName evidence="5">Nucleolar protein 9</fullName>
    </recommendedName>
</protein>
<dbReference type="GO" id="GO:0030686">
    <property type="term" value="C:90S preribosome"/>
    <property type="evidence" value="ECO:0007669"/>
    <property type="project" value="TreeGrafter"/>
</dbReference>
<feature type="region of interest" description="Disordered" evidence="3">
    <location>
        <begin position="1"/>
        <end position="23"/>
    </location>
</feature>
<dbReference type="InterPro" id="IPR016024">
    <property type="entry name" value="ARM-type_fold"/>
</dbReference>
<dbReference type="InterPro" id="IPR040000">
    <property type="entry name" value="NOP9"/>
</dbReference>
<dbReference type="GO" id="GO:0000480">
    <property type="term" value="P:endonucleolytic cleavage in 5'-ETS of tricistronic rRNA transcript (SSU-rRNA, 5.8S rRNA, LSU-rRNA)"/>
    <property type="evidence" value="ECO:0007669"/>
    <property type="project" value="TreeGrafter"/>
</dbReference>
<proteinExistence type="predicted"/>
<dbReference type="GO" id="GO:0003723">
    <property type="term" value="F:RNA binding"/>
    <property type="evidence" value="ECO:0007669"/>
    <property type="project" value="InterPro"/>
</dbReference>
<dbReference type="GO" id="GO:0000472">
    <property type="term" value="P:endonucleolytic cleavage to generate mature 5'-end of SSU-rRNA from (SSU-rRNA, 5.8S rRNA, LSU-rRNA)"/>
    <property type="evidence" value="ECO:0007669"/>
    <property type="project" value="TreeGrafter"/>
</dbReference>
<dbReference type="Pfam" id="PF22493">
    <property type="entry name" value="PUF_NOP9"/>
    <property type="match status" value="1"/>
</dbReference>
<evidence type="ECO:0000256" key="1">
    <source>
        <dbReference type="ARBA" id="ARBA00022737"/>
    </source>
</evidence>
<dbReference type="EMBL" id="FN654376">
    <property type="protein sequence ID" value="CBY32872.1"/>
    <property type="molecule type" value="Genomic_DNA"/>
</dbReference>
<organism evidence="4">
    <name type="scientific">Oikopleura dioica</name>
    <name type="common">Tunicate</name>
    <dbReference type="NCBI Taxonomy" id="34765"/>
    <lineage>
        <taxon>Eukaryota</taxon>
        <taxon>Metazoa</taxon>
        <taxon>Chordata</taxon>
        <taxon>Tunicata</taxon>
        <taxon>Appendicularia</taxon>
        <taxon>Copelata</taxon>
        <taxon>Oikopleuridae</taxon>
        <taxon>Oikopleura</taxon>
    </lineage>
</organism>
<dbReference type="GO" id="GO:0000056">
    <property type="term" value="P:ribosomal small subunit export from nucleus"/>
    <property type="evidence" value="ECO:0007669"/>
    <property type="project" value="TreeGrafter"/>
</dbReference>
<dbReference type="InterPro" id="IPR001313">
    <property type="entry name" value="Pumilio_RNA-bd_rpt"/>
</dbReference>
<reference evidence="4" key="1">
    <citation type="journal article" date="2010" name="Science">
        <title>Plasticity of animal genome architecture unmasked by rapid evolution of a pelagic tunicate.</title>
        <authorList>
            <person name="Denoeud F."/>
            <person name="Henriet S."/>
            <person name="Mungpakdee S."/>
            <person name="Aury J.M."/>
            <person name="Da Silva C."/>
            <person name="Brinkmann H."/>
            <person name="Mikhaleva J."/>
            <person name="Olsen L.C."/>
            <person name="Jubin C."/>
            <person name="Canestro C."/>
            <person name="Bouquet J.M."/>
            <person name="Danks G."/>
            <person name="Poulain J."/>
            <person name="Campsteijn C."/>
            <person name="Adamski M."/>
            <person name="Cross I."/>
            <person name="Yadetie F."/>
            <person name="Muffato M."/>
            <person name="Louis A."/>
            <person name="Butcher S."/>
            <person name="Tsagkogeorga G."/>
            <person name="Konrad A."/>
            <person name="Singh S."/>
            <person name="Jensen M.F."/>
            <person name="Cong E.H."/>
            <person name="Eikeseth-Otteraa H."/>
            <person name="Noel B."/>
            <person name="Anthouard V."/>
            <person name="Porcel B.M."/>
            <person name="Kachouri-Lafond R."/>
            <person name="Nishino A."/>
            <person name="Ugolini M."/>
            <person name="Chourrout P."/>
            <person name="Nishida H."/>
            <person name="Aasland R."/>
            <person name="Huzurbazar S."/>
            <person name="Westhof E."/>
            <person name="Delsuc F."/>
            <person name="Lehrach H."/>
            <person name="Reinhardt R."/>
            <person name="Weissenbach J."/>
            <person name="Roy S.W."/>
            <person name="Artiguenave F."/>
            <person name="Postlethwait J.H."/>
            <person name="Manak J.R."/>
            <person name="Thompson E.M."/>
            <person name="Jaillon O."/>
            <person name="Du Pasquier L."/>
            <person name="Boudinot P."/>
            <person name="Liberles D.A."/>
            <person name="Volff J.N."/>
            <person name="Philippe H."/>
            <person name="Lenhard B."/>
            <person name="Roest Crollius H."/>
            <person name="Wincker P."/>
            <person name="Chourrout D."/>
        </authorList>
    </citation>
    <scope>NUCLEOTIDE SEQUENCE [LARGE SCALE GENOMIC DNA]</scope>
</reference>
<feature type="region of interest" description="Disordered" evidence="3">
    <location>
        <begin position="537"/>
        <end position="570"/>
    </location>
</feature>
<dbReference type="GO" id="GO:0005730">
    <property type="term" value="C:nucleolus"/>
    <property type="evidence" value="ECO:0007669"/>
    <property type="project" value="TreeGrafter"/>
</dbReference>
<feature type="repeat" description="Pumilio" evidence="2">
    <location>
        <begin position="304"/>
        <end position="339"/>
    </location>
</feature>